<proteinExistence type="predicted"/>
<evidence type="ECO:0000313" key="3">
    <source>
        <dbReference type="EMBL" id="ARQ98515.1"/>
    </source>
</evidence>
<dbReference type="Gene3D" id="3.40.50.300">
    <property type="entry name" value="P-loop containing nucleotide triphosphate hydrolases"/>
    <property type="match status" value="1"/>
</dbReference>
<dbReference type="KEGG" id="cdev:CIGN_0193"/>
<accession>A0A1X9SQM3</accession>
<dbReference type="PANTHER" id="PTHR32204">
    <property type="entry name" value="ATPASE RAVA"/>
    <property type="match status" value="1"/>
</dbReference>
<dbReference type="AlphaFoldDB" id="A0A1X9SQM3"/>
<dbReference type="EMBL" id="CP018788">
    <property type="protein sequence ID" value="ARQ98515.1"/>
    <property type="molecule type" value="Genomic_DNA"/>
</dbReference>
<dbReference type="Pfam" id="PF17868">
    <property type="entry name" value="AAA_lid_8"/>
    <property type="match status" value="1"/>
</dbReference>
<dbReference type="OrthoDB" id="5354002at2"/>
<feature type="domain" description="MoxR" evidence="2">
    <location>
        <begin position="7"/>
        <end position="200"/>
    </location>
</feature>
<dbReference type="Proteomes" id="UP000194309">
    <property type="component" value="Chromosome"/>
</dbReference>
<dbReference type="InterPro" id="IPR045427">
    <property type="entry name" value="MoxR"/>
</dbReference>
<dbReference type="SUPFAM" id="SSF52540">
    <property type="entry name" value="P-loop containing nucleoside triphosphate hydrolases"/>
    <property type="match status" value="1"/>
</dbReference>
<dbReference type="Pfam" id="PF03382">
    <property type="entry name" value="DUF285"/>
    <property type="match status" value="2"/>
</dbReference>
<dbReference type="InterPro" id="IPR041538">
    <property type="entry name" value="RavA-like_AAA_lid"/>
</dbReference>
<dbReference type="PANTHER" id="PTHR32204:SF0">
    <property type="entry name" value="ATPASE RAVA"/>
    <property type="match status" value="1"/>
</dbReference>
<dbReference type="InterPro" id="IPR027417">
    <property type="entry name" value="P-loop_NTPase"/>
</dbReference>
<dbReference type="InterPro" id="IPR011889">
    <property type="entry name" value="Liste_lipo_26"/>
</dbReference>
<protein>
    <submittedName>
        <fullName evidence="3">ATPase</fullName>
    </submittedName>
</protein>
<dbReference type="InterPro" id="IPR005046">
    <property type="entry name" value="DUF285"/>
</dbReference>
<dbReference type="InterPro" id="IPR050513">
    <property type="entry name" value="RavA_ATPases"/>
</dbReference>
<evidence type="ECO:0000259" key="1">
    <source>
        <dbReference type="Pfam" id="PF17868"/>
    </source>
</evidence>
<evidence type="ECO:0000259" key="2">
    <source>
        <dbReference type="Pfam" id="PF20030"/>
    </source>
</evidence>
<feature type="domain" description="ATPase RavA-like AAA lid" evidence="1">
    <location>
        <begin position="235"/>
        <end position="318"/>
    </location>
</feature>
<name>A0A1X9SQM3_9BACT</name>
<organism evidence="3 4">
    <name type="scientific">Campylobacter devanensis</name>
    <dbReference type="NCBI Taxonomy" id="3161138"/>
    <lineage>
        <taxon>Bacteria</taxon>
        <taxon>Pseudomonadati</taxon>
        <taxon>Campylobacterota</taxon>
        <taxon>Epsilonproteobacteria</taxon>
        <taxon>Campylobacterales</taxon>
        <taxon>Campylobacteraceae</taxon>
        <taxon>Campylobacter</taxon>
    </lineage>
</organism>
<dbReference type="NCBIfam" id="TIGR02167">
    <property type="entry name" value="Liste_lipo_26"/>
    <property type="match status" value="5"/>
</dbReference>
<reference evidence="3 4" key="1">
    <citation type="journal article" date="2017" name="Genome Biol. Evol.">
        <title>Comparative Genomic Analysis Identifies a Campylobacter Clade Deficient in Selenium Metabolism.</title>
        <authorList>
            <person name="Miller W.G."/>
            <person name="Yee E."/>
            <person name="Lopes B.S."/>
            <person name="Chapman M.H."/>
            <person name="Huynh S."/>
            <person name="Bono J.L."/>
            <person name="Parker C.T."/>
            <person name="Strachan N.J.C."/>
            <person name="Forbes K.J."/>
        </authorList>
    </citation>
    <scope>NUCLEOTIDE SEQUENCE [LARGE SCALE GENOMIC DNA]</scope>
    <source>
        <strain evidence="3 4">NCTC 13003</strain>
    </source>
</reference>
<dbReference type="Pfam" id="PF20030">
    <property type="entry name" value="bpMoxR"/>
    <property type="match status" value="1"/>
</dbReference>
<gene>
    <name evidence="3" type="ORF">CIGN_0193</name>
</gene>
<keyword evidence="4" id="KW-1185">Reference proteome</keyword>
<dbReference type="STRING" id="1660064.CIGN_0193"/>
<evidence type="ECO:0000313" key="4">
    <source>
        <dbReference type="Proteomes" id="UP000194309"/>
    </source>
</evidence>
<sequence length="717" mass="82663">MPNYEKRIKETIETLKSGLFEREECLKLVLLSMFAGKSIFLYGPPGTAKSMIARRASLAFKITDNSQDESKESNNGFFAYLMNRFSTPEEIFGPIDIAELKKNNLTRKTDGYLPTAHFAFLDEIWKSSPAILNTLLTIINERIYRDGNKDIKVPLKGVVCASNEFPPDNQGLEALYDRMILRYFVKPLEERENFKKLFKSKKSNDIKPLEPFSITELEQIAIKSQDIKFEQNTMDLICDLKSQIQLLNQDKEYRKKLLSSDEYKPIYISDRRWKQCAELLQTAALLSDRDAVERYDLALLAHLLWSSEEDKAIIEKILFNVLNENSNFDSELKALKEDNLNLKNLIEKNLYSPNGKPKKVDNNDKNKYLQISKDQITKANNLKNNIEAEFQKAKASIKNPFLSQNDIELSLSSYTLPLKEVNNEILKAKELENIIQNQPVNEKLKKASSAEYKYHPKTNEELRELVSHESVKLSEIDISEVSDLYELFKDSQRSDFSGIEEWDVSHVTNMRNMFIGIENFNSDISNWDVSNVTNMNYMFAGAVNFNSDISSWNVSKVTDMGYMFYNATSFNQPLDNWDVSNVTDMSGMFQGAFRFNQPLNNWDVSKVTNMSGMFATTYNNTSFGFFYNNKTPTIFNQPLNNWDVSSVTDMSGMFLGNESFNQFLNDWNVSNVINISRMFYNAKSFNQPLASWKISINVNKTLAFEGSAQNPLPRWYE</sequence>
<accession>A0A381D7C3</accession>
<dbReference type="CDD" id="cd00009">
    <property type="entry name" value="AAA"/>
    <property type="match status" value="1"/>
</dbReference>